<dbReference type="RefSeq" id="WP_219069649.1">
    <property type="nucleotide sequence ID" value="NZ_CAJUXY010000061.1"/>
</dbReference>
<dbReference type="InterPro" id="IPR002645">
    <property type="entry name" value="STAS_dom"/>
</dbReference>
<proteinExistence type="predicted"/>
<dbReference type="CDD" id="cd07043">
    <property type="entry name" value="STAS_anti-anti-sigma_factors"/>
    <property type="match status" value="1"/>
</dbReference>
<name>A0ABY4QQ38_9MYCO</name>
<protein>
    <submittedName>
        <fullName evidence="2">STAS domain-containing protein</fullName>
    </submittedName>
</protein>
<accession>A0ABY4QQ38</accession>
<keyword evidence="3" id="KW-1185">Reference proteome</keyword>
<dbReference type="PROSITE" id="PS50801">
    <property type="entry name" value="STAS"/>
    <property type="match status" value="1"/>
</dbReference>
<gene>
    <name evidence="2" type="ORF">M5I08_10415</name>
</gene>
<evidence type="ECO:0000313" key="3">
    <source>
        <dbReference type="Proteomes" id="UP001056610"/>
    </source>
</evidence>
<sequence length="167" mass="18222">MLHPPSPRRQSAAFFPNHGRGHTARLVSHRLRSSVAVIRAHGDIDASNADILTEYTLGHLMRCRGLILDLRDVDFFGSLGVSALHRVSVCWLRAGRAWALVPGEAVSRMLRIGDPQGVLPAASTFEAAVATVQNQPHRPPQLIASRSDPGQSWRCDRTVCMVCGGTR</sequence>
<feature type="domain" description="STAS" evidence="1">
    <location>
        <begin position="25"/>
        <end position="84"/>
    </location>
</feature>
<organism evidence="2 3">
    <name type="scientific">Candidatus Mycobacterium methanotrophicum</name>
    <dbReference type="NCBI Taxonomy" id="2943498"/>
    <lineage>
        <taxon>Bacteria</taxon>
        <taxon>Bacillati</taxon>
        <taxon>Actinomycetota</taxon>
        <taxon>Actinomycetes</taxon>
        <taxon>Mycobacteriales</taxon>
        <taxon>Mycobacteriaceae</taxon>
        <taxon>Mycobacterium</taxon>
    </lineage>
</organism>
<dbReference type="Proteomes" id="UP001056610">
    <property type="component" value="Chromosome"/>
</dbReference>
<dbReference type="Pfam" id="PF01740">
    <property type="entry name" value="STAS"/>
    <property type="match status" value="1"/>
</dbReference>
<evidence type="ECO:0000259" key="1">
    <source>
        <dbReference type="PROSITE" id="PS50801"/>
    </source>
</evidence>
<dbReference type="EMBL" id="CP097320">
    <property type="protein sequence ID" value="UQX12587.1"/>
    <property type="molecule type" value="Genomic_DNA"/>
</dbReference>
<evidence type="ECO:0000313" key="2">
    <source>
        <dbReference type="EMBL" id="UQX12587.1"/>
    </source>
</evidence>
<reference evidence="2" key="1">
    <citation type="submission" date="2022-05" db="EMBL/GenBank/DDBJ databases">
        <title>A methanotrophic Mycobacterium dominates a cave microbial ecosystem.</title>
        <authorList>
            <person name="Van Spanning R.J.M."/>
            <person name="Guan Q."/>
            <person name="Melkonian C."/>
            <person name="Gallant J."/>
            <person name="Polerecky L."/>
            <person name="Flot J.-F."/>
            <person name="Brandt B.W."/>
            <person name="Braster M."/>
            <person name="Iturbe Espinoza P."/>
            <person name="Aerts J."/>
            <person name="Meima-Franke M."/>
            <person name="Piersma S.R."/>
            <person name="Bunduc C."/>
            <person name="Ummels R."/>
            <person name="Pain A."/>
            <person name="Fleming E.J."/>
            <person name="van der Wel N."/>
            <person name="Gherman V.D."/>
            <person name="Sarbu S.M."/>
            <person name="Bodelier P.L.E."/>
            <person name="Bitter W."/>
        </authorList>
    </citation>
    <scope>NUCLEOTIDE SEQUENCE</scope>
    <source>
        <strain evidence="2">Sulfur Cave</strain>
    </source>
</reference>